<protein>
    <recommendedName>
        <fullName evidence="4">BZIP domain-containing protein</fullName>
    </recommendedName>
</protein>
<evidence type="ECO:0000313" key="2">
    <source>
        <dbReference type="EMBL" id="KAF2786255.1"/>
    </source>
</evidence>
<evidence type="ECO:0000256" key="1">
    <source>
        <dbReference type="SAM" id="MobiDB-lite"/>
    </source>
</evidence>
<gene>
    <name evidence="2" type="ORF">K505DRAFT_330478</name>
</gene>
<evidence type="ECO:0000313" key="3">
    <source>
        <dbReference type="Proteomes" id="UP000799757"/>
    </source>
</evidence>
<proteinExistence type="predicted"/>
<dbReference type="OrthoDB" id="545169at2759"/>
<reference evidence="2" key="1">
    <citation type="journal article" date="2020" name="Stud. Mycol.">
        <title>101 Dothideomycetes genomes: a test case for predicting lifestyles and emergence of pathogens.</title>
        <authorList>
            <person name="Haridas S."/>
            <person name="Albert R."/>
            <person name="Binder M."/>
            <person name="Bloem J."/>
            <person name="Labutti K."/>
            <person name="Salamov A."/>
            <person name="Andreopoulos B."/>
            <person name="Baker S."/>
            <person name="Barry K."/>
            <person name="Bills G."/>
            <person name="Bluhm B."/>
            <person name="Cannon C."/>
            <person name="Castanera R."/>
            <person name="Culley D."/>
            <person name="Daum C."/>
            <person name="Ezra D."/>
            <person name="Gonzalez J."/>
            <person name="Henrissat B."/>
            <person name="Kuo A."/>
            <person name="Liang C."/>
            <person name="Lipzen A."/>
            <person name="Lutzoni F."/>
            <person name="Magnuson J."/>
            <person name="Mondo S."/>
            <person name="Nolan M."/>
            <person name="Ohm R."/>
            <person name="Pangilinan J."/>
            <person name="Park H.-J."/>
            <person name="Ramirez L."/>
            <person name="Alfaro M."/>
            <person name="Sun H."/>
            <person name="Tritt A."/>
            <person name="Yoshinaga Y."/>
            <person name="Zwiers L.-H."/>
            <person name="Turgeon B."/>
            <person name="Goodwin S."/>
            <person name="Spatafora J."/>
            <person name="Crous P."/>
            <person name="Grigoriev I."/>
        </authorList>
    </citation>
    <scope>NUCLEOTIDE SEQUENCE</scope>
    <source>
        <strain evidence="2">CBS 109.77</strain>
    </source>
</reference>
<sequence>MADTTPMENGGPRGKPGRPRKENPAAQISEHRRAQIRNAQKTFRMNRNARMKELEDRCNRSDAMVVALTDALNTAYHLALSSDLSATHPDLMKVLQDATQSTEADAVVIPREQAVRRVESPTGRSLLPTPAASVRGTCERLGETTQVPFGYFISGNKSRQNGNVNLPAPAIPQKPATNEAVCAKQSVQSASSCLVGYLTPPSSYSYLESSFSRCLQRNSLEKAYRLFEDPRSDPRAVFQKFRLVQCMRDREKMAAGFCALLRRSAGQPLELFGLPFYCLGGAGKHYVRRDASRRSLYPENMRLPKRILGLGDTATSCSRARYEEQIAALGYDGEWFDSYEVEEYLMEKGFHPEAHMSTIGNLHIGHFAEVLSSRAVLLGRAPGYRKTDIDDAINASLILIGG</sequence>
<accession>A0A6A6WQT4</accession>
<organism evidence="2 3">
    <name type="scientific">Melanomma pulvis-pyrius CBS 109.77</name>
    <dbReference type="NCBI Taxonomy" id="1314802"/>
    <lineage>
        <taxon>Eukaryota</taxon>
        <taxon>Fungi</taxon>
        <taxon>Dikarya</taxon>
        <taxon>Ascomycota</taxon>
        <taxon>Pezizomycotina</taxon>
        <taxon>Dothideomycetes</taxon>
        <taxon>Pleosporomycetidae</taxon>
        <taxon>Pleosporales</taxon>
        <taxon>Melanommataceae</taxon>
        <taxon>Melanomma</taxon>
    </lineage>
</organism>
<feature type="compositionally biased region" description="Basic and acidic residues" evidence="1">
    <location>
        <begin position="19"/>
        <end position="32"/>
    </location>
</feature>
<dbReference type="SUPFAM" id="SSF57959">
    <property type="entry name" value="Leucine zipper domain"/>
    <property type="match status" value="1"/>
</dbReference>
<dbReference type="PANTHER" id="PTHR40618">
    <property type="entry name" value="B-ZIP TRANSCRIPTION FACTOR (EUROFUNG)-RELATED"/>
    <property type="match status" value="1"/>
</dbReference>
<evidence type="ECO:0008006" key="4">
    <source>
        <dbReference type="Google" id="ProtNLM"/>
    </source>
</evidence>
<dbReference type="InterPro" id="IPR046347">
    <property type="entry name" value="bZIP_sf"/>
</dbReference>
<keyword evidence="3" id="KW-1185">Reference proteome</keyword>
<dbReference type="CDD" id="cd14688">
    <property type="entry name" value="bZIP_YAP"/>
    <property type="match status" value="1"/>
</dbReference>
<dbReference type="GO" id="GO:0003700">
    <property type="term" value="F:DNA-binding transcription factor activity"/>
    <property type="evidence" value="ECO:0007669"/>
    <property type="project" value="InterPro"/>
</dbReference>
<dbReference type="Proteomes" id="UP000799757">
    <property type="component" value="Unassembled WGS sequence"/>
</dbReference>
<dbReference type="PANTHER" id="PTHR40618:SF1">
    <property type="entry name" value="B-ZIP TRANSCRIPTION FACTOR (EUROFUNG)"/>
    <property type="match status" value="1"/>
</dbReference>
<name>A0A6A6WQT4_9PLEO</name>
<dbReference type="AlphaFoldDB" id="A0A6A6WQT4"/>
<dbReference type="EMBL" id="MU002507">
    <property type="protein sequence ID" value="KAF2786255.1"/>
    <property type="molecule type" value="Genomic_DNA"/>
</dbReference>
<feature type="region of interest" description="Disordered" evidence="1">
    <location>
        <begin position="1"/>
        <end position="32"/>
    </location>
</feature>
<dbReference type="Gene3D" id="1.20.5.170">
    <property type="match status" value="1"/>
</dbReference>